<feature type="region of interest" description="Disordered" evidence="1">
    <location>
        <begin position="50"/>
        <end position="78"/>
    </location>
</feature>
<evidence type="ECO:0000256" key="1">
    <source>
        <dbReference type="SAM" id="MobiDB-lite"/>
    </source>
</evidence>
<dbReference type="GeneID" id="109045902"/>
<reference evidence="2" key="1">
    <citation type="submission" date="2025-08" db="UniProtKB">
        <authorList>
            <consortium name="RefSeq"/>
        </authorList>
    </citation>
    <scope>IDENTIFICATION</scope>
    <source>
        <tissue evidence="2">Muscle</tissue>
    </source>
</reference>
<feature type="region of interest" description="Disordered" evidence="1">
    <location>
        <begin position="1"/>
        <end position="20"/>
    </location>
</feature>
<dbReference type="GO" id="GO:0008168">
    <property type="term" value="F:methyltransferase activity"/>
    <property type="evidence" value="ECO:0007669"/>
    <property type="project" value="UniProtKB-KW"/>
</dbReference>
<dbReference type="AlphaFoldDB" id="A0A9Q9VLM2"/>
<keyword evidence="2" id="KW-0808">Transferase</keyword>
<proteinExistence type="predicted"/>
<gene>
    <name evidence="2" type="primary">LOC109045902</name>
</gene>
<dbReference type="RefSeq" id="XP_042567298.1">
    <property type="nucleotide sequence ID" value="XM_042711364.1"/>
</dbReference>
<dbReference type="GO" id="GO:0032259">
    <property type="term" value="P:methylation"/>
    <property type="evidence" value="ECO:0007669"/>
    <property type="project" value="UniProtKB-KW"/>
</dbReference>
<dbReference type="KEGG" id="ccar:109045902"/>
<organism evidence="2">
    <name type="scientific">Cyprinus carpio</name>
    <name type="common">Common carp</name>
    <dbReference type="NCBI Taxonomy" id="7962"/>
    <lineage>
        <taxon>Eukaryota</taxon>
        <taxon>Metazoa</taxon>
        <taxon>Chordata</taxon>
        <taxon>Craniata</taxon>
        <taxon>Vertebrata</taxon>
        <taxon>Euteleostomi</taxon>
        <taxon>Actinopterygii</taxon>
        <taxon>Neopterygii</taxon>
        <taxon>Teleostei</taxon>
        <taxon>Ostariophysi</taxon>
        <taxon>Cypriniformes</taxon>
        <taxon>Cyprinidae</taxon>
        <taxon>Cyprininae</taxon>
        <taxon>Cyprinus</taxon>
    </lineage>
</organism>
<feature type="compositionally biased region" description="Basic and acidic residues" evidence="1">
    <location>
        <begin position="50"/>
        <end position="77"/>
    </location>
</feature>
<keyword evidence="2" id="KW-0489">Methyltransferase</keyword>
<name>A0A9Q9VLM2_CYPCA</name>
<sequence length="102" mass="11919">MADEPPAKINKPNKLSNKAGEERINWRIWKEQKKEEKRRCKESKLIQQLEKQKREEENKQQIQQEEKESKGALRESSEALGTVSAVAITFHTHLAKPPHLHI</sequence>
<accession>A0A9Q9VLM2</accession>
<evidence type="ECO:0000313" key="2">
    <source>
        <dbReference type="RefSeq" id="XP_042567298.1"/>
    </source>
</evidence>
<protein>
    <submittedName>
        <fullName evidence="2">Methyltransferase C9orf114</fullName>
    </submittedName>
</protein>
<dbReference type="Proteomes" id="UP001155660">
    <property type="component" value="Chromosome A21"/>
</dbReference>